<evidence type="ECO:0000313" key="3">
    <source>
        <dbReference type="Proteomes" id="UP001266305"/>
    </source>
</evidence>
<dbReference type="Proteomes" id="UP001266305">
    <property type="component" value="Unassembled WGS sequence"/>
</dbReference>
<feature type="compositionally biased region" description="Gly residues" evidence="1">
    <location>
        <begin position="13"/>
        <end position="26"/>
    </location>
</feature>
<protein>
    <submittedName>
        <fullName evidence="2">Uncharacterized protein</fullName>
    </submittedName>
</protein>
<proteinExistence type="predicted"/>
<organism evidence="2 3">
    <name type="scientific">Saguinus oedipus</name>
    <name type="common">Cotton-top tamarin</name>
    <name type="synonym">Oedipomidas oedipus</name>
    <dbReference type="NCBI Taxonomy" id="9490"/>
    <lineage>
        <taxon>Eukaryota</taxon>
        <taxon>Metazoa</taxon>
        <taxon>Chordata</taxon>
        <taxon>Craniata</taxon>
        <taxon>Vertebrata</taxon>
        <taxon>Euteleostomi</taxon>
        <taxon>Mammalia</taxon>
        <taxon>Eutheria</taxon>
        <taxon>Euarchontoglires</taxon>
        <taxon>Primates</taxon>
        <taxon>Haplorrhini</taxon>
        <taxon>Platyrrhini</taxon>
        <taxon>Cebidae</taxon>
        <taxon>Callitrichinae</taxon>
        <taxon>Saguinus</taxon>
    </lineage>
</organism>
<comment type="caution">
    <text evidence="2">The sequence shown here is derived from an EMBL/GenBank/DDBJ whole genome shotgun (WGS) entry which is preliminary data.</text>
</comment>
<feature type="compositionally biased region" description="Low complexity" evidence="1">
    <location>
        <begin position="70"/>
        <end position="79"/>
    </location>
</feature>
<name>A0ABQ9V7L6_SAGOE</name>
<feature type="non-terminal residue" evidence="2">
    <location>
        <position position="208"/>
    </location>
</feature>
<evidence type="ECO:0000313" key="2">
    <source>
        <dbReference type="EMBL" id="KAK2105141.1"/>
    </source>
</evidence>
<sequence length="208" mass="21765">GCRDGGAAEAGVGREGNGLRGAGRGAASGELAAAPLHSARPRGPGPWPRPATADSARLLPPPPAPRRRLLGLGAAADAPLTRREEIYVADLVTDYGREEVETPSPTAAQLRRRRPAIRRRRRPHVVPTSALMRQPQPPRQARTKTNAAPDGTASSRSAFPSPRPGLPPGGRPAEKSRLELRPLPAASGSAAPQSNNAMERGRGGAQEQ</sequence>
<dbReference type="EMBL" id="JASSZA010000007">
    <property type="protein sequence ID" value="KAK2105141.1"/>
    <property type="molecule type" value="Genomic_DNA"/>
</dbReference>
<feature type="non-terminal residue" evidence="2">
    <location>
        <position position="1"/>
    </location>
</feature>
<evidence type="ECO:0000256" key="1">
    <source>
        <dbReference type="SAM" id="MobiDB-lite"/>
    </source>
</evidence>
<reference evidence="2 3" key="1">
    <citation type="submission" date="2023-05" db="EMBL/GenBank/DDBJ databases">
        <title>B98-5 Cell Line De Novo Hybrid Assembly: An Optical Mapping Approach.</title>
        <authorList>
            <person name="Kananen K."/>
            <person name="Auerbach J.A."/>
            <person name="Kautto E."/>
            <person name="Blachly J.S."/>
        </authorList>
    </citation>
    <scope>NUCLEOTIDE SEQUENCE [LARGE SCALE GENOMIC DNA]</scope>
    <source>
        <strain evidence="2">B95-8</strain>
        <tissue evidence="2">Cell line</tissue>
    </source>
</reference>
<gene>
    <name evidence="2" type="ORF">P7K49_014655</name>
</gene>
<feature type="compositionally biased region" description="Pro residues" evidence="1">
    <location>
        <begin position="161"/>
        <end position="170"/>
    </location>
</feature>
<feature type="compositionally biased region" description="Basic residues" evidence="1">
    <location>
        <begin position="110"/>
        <end position="124"/>
    </location>
</feature>
<accession>A0ABQ9V7L6</accession>
<feature type="compositionally biased region" description="Low complexity" evidence="1">
    <location>
        <begin position="1"/>
        <end position="11"/>
    </location>
</feature>
<keyword evidence="3" id="KW-1185">Reference proteome</keyword>
<feature type="region of interest" description="Disordered" evidence="1">
    <location>
        <begin position="1"/>
        <end position="208"/>
    </location>
</feature>